<comment type="caution">
    <text evidence="7">The sequence shown here is derived from an EMBL/GenBank/DDBJ whole genome shotgun (WGS) entry which is preliminary data.</text>
</comment>
<comment type="subcellular location">
    <subcellularLocation>
        <location evidence="1">Cell membrane</location>
        <topology evidence="1">Multi-pass membrane protein</topology>
    </subcellularLocation>
</comment>
<evidence type="ECO:0000313" key="8">
    <source>
        <dbReference type="Proteomes" id="UP000470470"/>
    </source>
</evidence>
<organism evidence="7 8">
    <name type="scientific">Goekera deserti</name>
    <dbReference type="NCBI Taxonomy" id="2497753"/>
    <lineage>
        <taxon>Bacteria</taxon>
        <taxon>Bacillati</taxon>
        <taxon>Actinomycetota</taxon>
        <taxon>Actinomycetes</taxon>
        <taxon>Geodermatophilales</taxon>
        <taxon>Geodermatophilaceae</taxon>
        <taxon>Goekera</taxon>
    </lineage>
</organism>
<accession>A0A7K3WJC1</accession>
<dbReference type="SUPFAM" id="SSF103473">
    <property type="entry name" value="MFS general substrate transporter"/>
    <property type="match status" value="1"/>
</dbReference>
<dbReference type="AlphaFoldDB" id="A0A7K3WJC1"/>
<evidence type="ECO:0000256" key="4">
    <source>
        <dbReference type="ARBA" id="ARBA00023136"/>
    </source>
</evidence>
<gene>
    <name evidence="7" type="ORF">G1H19_21485</name>
</gene>
<dbReference type="GO" id="GO:0005886">
    <property type="term" value="C:plasma membrane"/>
    <property type="evidence" value="ECO:0007669"/>
    <property type="project" value="UniProtKB-SubCell"/>
</dbReference>
<reference evidence="7 8" key="1">
    <citation type="submission" date="2020-02" db="EMBL/GenBank/DDBJ databases">
        <title>The whole genome sequence of CPCC 205119.</title>
        <authorList>
            <person name="Jiang Z."/>
        </authorList>
    </citation>
    <scope>NUCLEOTIDE SEQUENCE [LARGE SCALE GENOMIC DNA]</scope>
    <source>
        <strain evidence="7 8">CPCC 205119</strain>
    </source>
</reference>
<feature type="transmembrane region" description="Helical" evidence="5">
    <location>
        <begin position="344"/>
        <end position="370"/>
    </location>
</feature>
<dbReference type="RefSeq" id="WP_162393630.1">
    <property type="nucleotide sequence ID" value="NZ_JAABOZ010000013.1"/>
</dbReference>
<feature type="transmembrane region" description="Helical" evidence="5">
    <location>
        <begin position="20"/>
        <end position="44"/>
    </location>
</feature>
<dbReference type="EMBL" id="JAAGWK010000037">
    <property type="protein sequence ID" value="NEL56544.1"/>
    <property type="molecule type" value="Genomic_DNA"/>
</dbReference>
<feature type="transmembrane region" description="Helical" evidence="5">
    <location>
        <begin position="376"/>
        <end position="397"/>
    </location>
</feature>
<feature type="transmembrane region" description="Helical" evidence="5">
    <location>
        <begin position="168"/>
        <end position="194"/>
    </location>
</feature>
<evidence type="ECO:0000313" key="7">
    <source>
        <dbReference type="EMBL" id="NEL56544.1"/>
    </source>
</evidence>
<evidence type="ECO:0000256" key="2">
    <source>
        <dbReference type="ARBA" id="ARBA00022692"/>
    </source>
</evidence>
<keyword evidence="8" id="KW-1185">Reference proteome</keyword>
<keyword evidence="2 5" id="KW-0812">Transmembrane</keyword>
<dbReference type="InterPro" id="IPR020846">
    <property type="entry name" value="MFS_dom"/>
</dbReference>
<dbReference type="PROSITE" id="PS50850">
    <property type="entry name" value="MFS"/>
    <property type="match status" value="1"/>
</dbReference>
<dbReference type="Proteomes" id="UP000470470">
    <property type="component" value="Unassembled WGS sequence"/>
</dbReference>
<dbReference type="Pfam" id="PF07690">
    <property type="entry name" value="MFS_1"/>
    <property type="match status" value="1"/>
</dbReference>
<evidence type="ECO:0000256" key="5">
    <source>
        <dbReference type="SAM" id="Phobius"/>
    </source>
</evidence>
<feature type="transmembrane region" description="Helical" evidence="5">
    <location>
        <begin position="215"/>
        <end position="236"/>
    </location>
</feature>
<evidence type="ECO:0000259" key="6">
    <source>
        <dbReference type="PROSITE" id="PS50850"/>
    </source>
</evidence>
<keyword evidence="3 5" id="KW-1133">Transmembrane helix</keyword>
<name>A0A7K3WJC1_9ACTN</name>
<dbReference type="InterPro" id="IPR011701">
    <property type="entry name" value="MFS"/>
</dbReference>
<feature type="transmembrane region" description="Helical" evidence="5">
    <location>
        <begin position="283"/>
        <end position="303"/>
    </location>
</feature>
<dbReference type="PANTHER" id="PTHR23542:SF1">
    <property type="entry name" value="MAJOR FACILITATOR SUPERFAMILY (MFS) PROFILE DOMAIN-CONTAINING PROTEIN"/>
    <property type="match status" value="1"/>
</dbReference>
<dbReference type="InterPro" id="IPR036259">
    <property type="entry name" value="MFS_trans_sf"/>
</dbReference>
<feature type="transmembrane region" description="Helical" evidence="5">
    <location>
        <begin position="256"/>
        <end position="276"/>
    </location>
</feature>
<protein>
    <submittedName>
        <fullName evidence="7">MFS transporter</fullName>
    </submittedName>
</protein>
<dbReference type="GO" id="GO:0022857">
    <property type="term" value="F:transmembrane transporter activity"/>
    <property type="evidence" value="ECO:0007669"/>
    <property type="project" value="InterPro"/>
</dbReference>
<keyword evidence="4 5" id="KW-0472">Membrane</keyword>
<proteinExistence type="predicted"/>
<feature type="transmembrane region" description="Helical" evidence="5">
    <location>
        <begin position="84"/>
        <end position="105"/>
    </location>
</feature>
<sequence>MSPRTVFSPYARLFAAPGRLPFFLAGWLARVPISTTGLGAILLVESESGSYGLAGLVAGTIALAFSVASPQWARAMDSRGQGRVLRWAMAAYLVVGLAFVAAVLAGTPHWSWFALAALVGASEANVGSAVRARWAHVLPDADQRQTAFAFESVVDECVFVIGPPLVTFLAALVAPPAGFLTGLVLGVVGGWLLAGQESSQPPVHAPEPGVRRSRTAALTPAVVLVAVVQLAVGTVFGAMDVVVVGFAEEAGSPTTAGAALAVYAGGSLVAGLVYGVARLPGSLLTRFVGAAVLFAVAAQALLLVSSLSLLIPVAFLAGLTIAPVLVAGISLVESRTSRASLNEAIAWATVGVTLGLTLGSAVAGLAVDAWGAETAFAVPAAGAALAGVLALGGGLLLHRLPEPDPAGGRDPEREQAR</sequence>
<evidence type="ECO:0000256" key="3">
    <source>
        <dbReference type="ARBA" id="ARBA00022989"/>
    </source>
</evidence>
<feature type="transmembrane region" description="Helical" evidence="5">
    <location>
        <begin position="309"/>
        <end position="332"/>
    </location>
</feature>
<dbReference type="Gene3D" id="1.20.1250.20">
    <property type="entry name" value="MFS general substrate transporter like domains"/>
    <property type="match status" value="2"/>
</dbReference>
<dbReference type="PANTHER" id="PTHR23542">
    <property type="match status" value="1"/>
</dbReference>
<feature type="domain" description="Major facilitator superfamily (MFS) profile" evidence="6">
    <location>
        <begin position="221"/>
        <end position="417"/>
    </location>
</feature>
<feature type="transmembrane region" description="Helical" evidence="5">
    <location>
        <begin position="50"/>
        <end position="72"/>
    </location>
</feature>
<evidence type="ECO:0000256" key="1">
    <source>
        <dbReference type="ARBA" id="ARBA00004651"/>
    </source>
</evidence>